<name>A0A8J2SFU8_9STRA</name>
<sequence>MPFRTLFPALLAAALAFHPKLRPRTPSLRRGTNDDLAAFSLNDLKTLAAARGIDVSGMTEKAQVAEALKAPRTPPPAEDETPSDPAAATTDEVPFDPLAALIGSEGVALDGSAFEAAADQPMDGLDFDPRVSPHAYEAAPASVGIIIVDHGSKVAAANERLERLCEGYATTRAPKHWIVRPAHMELASPSIGEAFDALVEAGCSTIVCHPFFLSQGRHVREDVPALLDEAASRHNIPYSLTPPLGEAPALLDLVHDVVSAGVKDATPDADDGGFGFFGAIAEMIEAENAR</sequence>
<evidence type="ECO:0000313" key="5">
    <source>
        <dbReference type="EMBL" id="CAH0366871.1"/>
    </source>
</evidence>
<evidence type="ECO:0000256" key="4">
    <source>
        <dbReference type="SAM" id="SignalP"/>
    </source>
</evidence>
<evidence type="ECO:0000256" key="1">
    <source>
        <dbReference type="ARBA" id="ARBA00022723"/>
    </source>
</evidence>
<keyword evidence="2" id="KW-0456">Lyase</keyword>
<comment type="caution">
    <text evidence="5">The sequence shown here is derived from an EMBL/GenBank/DDBJ whole genome shotgun (WGS) entry which is preliminary data.</text>
</comment>
<accession>A0A8J2SFU8</accession>
<dbReference type="PANTHER" id="PTHR33542:SF3">
    <property type="entry name" value="SIROHYDROCHLORIN FERROCHELATASE, CHLOROPLASTIC"/>
    <property type="match status" value="1"/>
</dbReference>
<keyword evidence="1" id="KW-0479">Metal-binding</keyword>
<dbReference type="Pfam" id="PF01903">
    <property type="entry name" value="CbiX"/>
    <property type="match status" value="1"/>
</dbReference>
<evidence type="ECO:0008006" key="7">
    <source>
        <dbReference type="Google" id="ProtNLM"/>
    </source>
</evidence>
<protein>
    <recommendedName>
        <fullName evidence="7">Sirohydrochlorin cobaltochelatase</fullName>
    </recommendedName>
</protein>
<dbReference type="Proteomes" id="UP000789595">
    <property type="component" value="Unassembled WGS sequence"/>
</dbReference>
<dbReference type="InterPro" id="IPR002762">
    <property type="entry name" value="CbiX-like"/>
</dbReference>
<gene>
    <name evidence="5" type="ORF">PECAL_1P33840</name>
</gene>
<reference evidence="5" key="1">
    <citation type="submission" date="2021-11" db="EMBL/GenBank/DDBJ databases">
        <authorList>
            <consortium name="Genoscope - CEA"/>
            <person name="William W."/>
        </authorList>
    </citation>
    <scope>NUCLEOTIDE SEQUENCE</scope>
</reference>
<evidence type="ECO:0000256" key="2">
    <source>
        <dbReference type="ARBA" id="ARBA00023239"/>
    </source>
</evidence>
<feature type="signal peptide" evidence="4">
    <location>
        <begin position="1"/>
        <end position="16"/>
    </location>
</feature>
<keyword evidence="6" id="KW-1185">Reference proteome</keyword>
<evidence type="ECO:0000313" key="6">
    <source>
        <dbReference type="Proteomes" id="UP000789595"/>
    </source>
</evidence>
<dbReference type="GO" id="GO:0046872">
    <property type="term" value="F:metal ion binding"/>
    <property type="evidence" value="ECO:0007669"/>
    <property type="project" value="UniProtKB-KW"/>
</dbReference>
<organism evidence="5 6">
    <name type="scientific">Pelagomonas calceolata</name>
    <dbReference type="NCBI Taxonomy" id="35677"/>
    <lineage>
        <taxon>Eukaryota</taxon>
        <taxon>Sar</taxon>
        <taxon>Stramenopiles</taxon>
        <taxon>Ochrophyta</taxon>
        <taxon>Pelagophyceae</taxon>
        <taxon>Pelagomonadales</taxon>
        <taxon>Pelagomonadaceae</taxon>
        <taxon>Pelagomonas</taxon>
    </lineage>
</organism>
<proteinExistence type="predicted"/>
<dbReference type="EMBL" id="CAKKNE010000001">
    <property type="protein sequence ID" value="CAH0366871.1"/>
    <property type="molecule type" value="Genomic_DNA"/>
</dbReference>
<dbReference type="InterPro" id="IPR050963">
    <property type="entry name" value="Sirohydro_Cobaltochel/CbiX"/>
</dbReference>
<feature type="region of interest" description="Disordered" evidence="3">
    <location>
        <begin position="67"/>
        <end position="91"/>
    </location>
</feature>
<dbReference type="Gene3D" id="3.40.50.1400">
    <property type="match status" value="1"/>
</dbReference>
<dbReference type="OrthoDB" id="3543at2759"/>
<dbReference type="PANTHER" id="PTHR33542">
    <property type="entry name" value="SIROHYDROCHLORIN FERROCHELATASE, CHLOROPLASTIC"/>
    <property type="match status" value="1"/>
</dbReference>
<dbReference type="SUPFAM" id="SSF53800">
    <property type="entry name" value="Chelatase"/>
    <property type="match status" value="1"/>
</dbReference>
<dbReference type="GO" id="GO:0016829">
    <property type="term" value="F:lyase activity"/>
    <property type="evidence" value="ECO:0007669"/>
    <property type="project" value="UniProtKB-KW"/>
</dbReference>
<dbReference type="AlphaFoldDB" id="A0A8J2SFU8"/>
<dbReference type="CDD" id="cd03416">
    <property type="entry name" value="CbiX_SirB_N"/>
    <property type="match status" value="1"/>
</dbReference>
<evidence type="ECO:0000256" key="3">
    <source>
        <dbReference type="SAM" id="MobiDB-lite"/>
    </source>
</evidence>
<feature type="chain" id="PRO_5035320428" description="Sirohydrochlorin cobaltochelatase" evidence="4">
    <location>
        <begin position="17"/>
        <end position="290"/>
    </location>
</feature>
<keyword evidence="4" id="KW-0732">Signal</keyword>